<evidence type="ECO:0000313" key="2">
    <source>
        <dbReference type="Proteomes" id="UP000075357"/>
    </source>
</evidence>
<dbReference type="PATRIC" id="fig|36807.3.peg.2036"/>
<comment type="caution">
    <text evidence="1">The sequence shown here is derived from an EMBL/GenBank/DDBJ whole genome shotgun (WGS) entry which is preliminary data.</text>
</comment>
<dbReference type="AlphaFoldDB" id="A0A150HD42"/>
<evidence type="ECO:0000313" key="1">
    <source>
        <dbReference type="EMBL" id="KXZ60023.1"/>
    </source>
</evidence>
<keyword evidence="2" id="KW-1185">Reference proteome</keyword>
<dbReference type="Proteomes" id="UP000075357">
    <property type="component" value="Unassembled WGS sequence"/>
</dbReference>
<dbReference type="STRING" id="36807.Mlaev_02009"/>
<gene>
    <name evidence="1" type="ORF">Mlaev_02009</name>
</gene>
<dbReference type="RefSeq" id="WP_061683279.1">
    <property type="nucleotide sequence ID" value="NZ_LRAD01000040.1"/>
</dbReference>
<sequence length="115" mass="12576">MDASSDLLKKLFGRPVRVHLALWVLGGGDTFYLQEAQVAMQAYAHAASATREEVLTLRDCGMLVETAVSGRKYYTLTDSEWWQVFQTIGAVVRAQSSALPQESDGRTDNAPSPIG</sequence>
<reference evidence="1 2" key="1">
    <citation type="submission" date="2016-01" db="EMBL/GenBank/DDBJ databases">
        <title>Draft genome sequences of Microbacterium laevaniformans LCDC 91-0039 and the type strain of Microbacterium hominis LCDC 84-209.</title>
        <authorList>
            <person name="Bernier A.-M."/>
            <person name="Bernard K."/>
        </authorList>
    </citation>
    <scope>NUCLEOTIDE SEQUENCE [LARGE SCALE GENOMIC DNA]</scope>
    <source>
        <strain evidence="1 2">LCDC 91-0039</strain>
    </source>
</reference>
<protein>
    <recommendedName>
        <fullName evidence="3">Transcriptional regulator</fullName>
    </recommendedName>
</protein>
<accession>A0A150HD42</accession>
<organism evidence="1 2">
    <name type="scientific">Microbacterium laevaniformans</name>
    <dbReference type="NCBI Taxonomy" id="36807"/>
    <lineage>
        <taxon>Bacteria</taxon>
        <taxon>Bacillati</taxon>
        <taxon>Actinomycetota</taxon>
        <taxon>Actinomycetes</taxon>
        <taxon>Micrococcales</taxon>
        <taxon>Microbacteriaceae</taxon>
        <taxon>Microbacterium</taxon>
    </lineage>
</organism>
<dbReference type="EMBL" id="LRAD01000040">
    <property type="protein sequence ID" value="KXZ60023.1"/>
    <property type="molecule type" value="Genomic_DNA"/>
</dbReference>
<proteinExistence type="predicted"/>
<name>A0A150HD42_9MICO</name>
<evidence type="ECO:0008006" key="3">
    <source>
        <dbReference type="Google" id="ProtNLM"/>
    </source>
</evidence>